<gene>
    <name evidence="1" type="ORF">QNH39_26565</name>
</gene>
<keyword evidence="2" id="KW-1185">Reference proteome</keyword>
<evidence type="ECO:0000313" key="1">
    <source>
        <dbReference type="EMBL" id="WHY86095.1"/>
    </source>
</evidence>
<dbReference type="Pfam" id="PF26162">
    <property type="entry name" value="YwzD"/>
    <property type="match status" value="1"/>
</dbReference>
<name>A0AA95MQJ8_9BACI</name>
<protein>
    <submittedName>
        <fullName evidence="1">Uncharacterized protein</fullName>
    </submittedName>
</protein>
<dbReference type="KEGG" id="nnv:QNH39_26565"/>
<evidence type="ECO:0000313" key="2">
    <source>
        <dbReference type="Proteomes" id="UP001178288"/>
    </source>
</evidence>
<dbReference type="EMBL" id="CP126114">
    <property type="protein sequence ID" value="WHY86095.1"/>
    <property type="molecule type" value="Genomic_DNA"/>
</dbReference>
<sequence>MERKPEKDSSSNVIDFSTIVKKAYDKGLNEQELTVEKLMEDLKADLKSLVIG</sequence>
<organism evidence="1 2">
    <name type="scientific">Neobacillus novalis</name>
    <dbReference type="NCBI Taxonomy" id="220687"/>
    <lineage>
        <taxon>Bacteria</taxon>
        <taxon>Bacillati</taxon>
        <taxon>Bacillota</taxon>
        <taxon>Bacilli</taxon>
        <taxon>Bacillales</taxon>
        <taxon>Bacillaceae</taxon>
        <taxon>Neobacillus</taxon>
    </lineage>
</organism>
<accession>A0AA95MQJ8</accession>
<reference evidence="1" key="1">
    <citation type="submission" date="2023-05" db="EMBL/GenBank/DDBJ databases">
        <title>Comparative genomics of Bacillaceae isolates and their secondary metabolite potential.</title>
        <authorList>
            <person name="Song L."/>
            <person name="Nielsen L.J."/>
            <person name="Mohite O."/>
            <person name="Xu X."/>
            <person name="Weber T."/>
            <person name="Kovacs A.T."/>
        </authorList>
    </citation>
    <scope>NUCLEOTIDE SEQUENCE</scope>
    <source>
        <strain evidence="1">XLM17</strain>
    </source>
</reference>
<dbReference type="InterPro" id="IPR058930">
    <property type="entry name" value="YwzD"/>
</dbReference>
<dbReference type="Proteomes" id="UP001178288">
    <property type="component" value="Chromosome"/>
</dbReference>
<dbReference type="RefSeq" id="WP_156482385.1">
    <property type="nucleotide sequence ID" value="NZ_CP126114.1"/>
</dbReference>
<proteinExistence type="predicted"/>
<dbReference type="AlphaFoldDB" id="A0AA95MQJ8"/>